<feature type="transmembrane region" description="Helical" evidence="1">
    <location>
        <begin position="6"/>
        <end position="24"/>
    </location>
</feature>
<keyword evidence="1" id="KW-0812">Transmembrane</keyword>
<gene>
    <name evidence="2" type="ORF">SAMN05421863_105229</name>
</gene>
<reference evidence="3" key="1">
    <citation type="submission" date="2016-10" db="EMBL/GenBank/DDBJ databases">
        <authorList>
            <person name="Varghese N."/>
            <person name="Submissions S."/>
        </authorList>
    </citation>
    <scope>NUCLEOTIDE SEQUENCE [LARGE SCALE GENOMIC DNA]</scope>
    <source>
        <strain evidence="3">Nm44</strain>
    </source>
</reference>
<evidence type="ECO:0000256" key="1">
    <source>
        <dbReference type="SAM" id="Phobius"/>
    </source>
</evidence>
<keyword evidence="1" id="KW-1133">Transmembrane helix</keyword>
<dbReference type="Proteomes" id="UP000183287">
    <property type="component" value="Unassembled WGS sequence"/>
</dbReference>
<keyword evidence="1" id="KW-0472">Membrane</keyword>
<keyword evidence="3" id="KW-1185">Reference proteome</keyword>
<protein>
    <submittedName>
        <fullName evidence="2">Uncharacterized protein</fullName>
    </submittedName>
</protein>
<sequence>MWNSIFDVIYCVILEFSFLLALYIQKRRFDVRRINLGNSAPALDQVVIGFEKLVAEAVASANIPNGFAHLLRLRAFMHHNSTSAHSVSGCILRMPYPVTSQAIA</sequence>
<evidence type="ECO:0000313" key="2">
    <source>
        <dbReference type="EMBL" id="SFM78054.1"/>
    </source>
</evidence>
<name>A0A1I4TMT4_9PROT</name>
<evidence type="ECO:0000313" key="3">
    <source>
        <dbReference type="Proteomes" id="UP000183287"/>
    </source>
</evidence>
<dbReference type="EMBL" id="FOUB01000052">
    <property type="protein sequence ID" value="SFM78054.1"/>
    <property type="molecule type" value="Genomic_DNA"/>
</dbReference>
<dbReference type="AlphaFoldDB" id="A0A1I4TMT4"/>
<accession>A0A1I4TMT4</accession>
<proteinExistence type="predicted"/>
<organism evidence="2 3">
    <name type="scientific">Nitrosomonas communis</name>
    <dbReference type="NCBI Taxonomy" id="44574"/>
    <lineage>
        <taxon>Bacteria</taxon>
        <taxon>Pseudomonadati</taxon>
        <taxon>Pseudomonadota</taxon>
        <taxon>Betaproteobacteria</taxon>
        <taxon>Nitrosomonadales</taxon>
        <taxon>Nitrosomonadaceae</taxon>
        <taxon>Nitrosomonas</taxon>
    </lineage>
</organism>